<dbReference type="InterPro" id="IPR021617">
    <property type="entry name" value="DUF3231"/>
</dbReference>
<evidence type="ECO:0000313" key="1">
    <source>
        <dbReference type="EMBL" id="MTH55773.1"/>
    </source>
</evidence>
<sequence length="329" mass="37588">MTHHNINLTTPEISALWTAYMQETATLCFFKHFLIHMEDEEIGPIVKEAHDLSVSSLQQITAIFEKENFPVPIGFGDEDVNEEAPALFTDLYALSFVYRVSQLSMMGEAYSFVTVARKDLLDFFMHAKEASGVLYRKAVDLMLSKGIYDRPPKIPYPAKPDFVQKDSFLNGWLKERAMNAFELGEAFFIIERNYIGLIHLIGLIQTCRDHEVKEYFIRGQKLAQKQIDTFNELLKKEGHMGTLPVSMELTDSKVNPFSDKLNLFMITSSSTTAIWLLGRALSTSSRRDIGTKYLLLMKDILLFAEEGAKLMIDRGWLEQPPQAQRRING</sequence>
<gene>
    <name evidence="1" type="ORF">GKZ89_20490</name>
</gene>
<dbReference type="EMBL" id="WMIB01000041">
    <property type="protein sequence ID" value="MTH55773.1"/>
    <property type="molecule type" value="Genomic_DNA"/>
</dbReference>
<accession>A0A7X2S8R4</accession>
<evidence type="ECO:0000313" key="2">
    <source>
        <dbReference type="Proteomes" id="UP000434639"/>
    </source>
</evidence>
<name>A0A7X2S8R4_9BACI</name>
<dbReference type="OrthoDB" id="1675670at2"/>
<reference evidence="1 2" key="1">
    <citation type="journal article" date="2017" name="Int. J. Syst. Evol. Microbiol.">
        <title>Bacillus mangrovi sp. nov., isolated from a sediment sample from a mangrove forest.</title>
        <authorList>
            <person name="Gupta V."/>
            <person name="Singh P.K."/>
            <person name="Korpole S."/>
            <person name="Tanuku N.R.S."/>
            <person name="Pinnaka A.K."/>
        </authorList>
    </citation>
    <scope>NUCLEOTIDE SEQUENCE [LARGE SCALE GENOMIC DNA]</scope>
    <source>
        <strain evidence="1 2">KCTC 33872</strain>
    </source>
</reference>
<keyword evidence="2" id="KW-1185">Reference proteome</keyword>
<organism evidence="1 2">
    <name type="scientific">Metabacillus mangrovi</name>
    <dbReference type="NCBI Taxonomy" id="1491830"/>
    <lineage>
        <taxon>Bacteria</taxon>
        <taxon>Bacillati</taxon>
        <taxon>Bacillota</taxon>
        <taxon>Bacilli</taxon>
        <taxon>Bacillales</taxon>
        <taxon>Bacillaceae</taxon>
        <taxon>Metabacillus</taxon>
    </lineage>
</organism>
<protein>
    <submittedName>
        <fullName evidence="1">DUF3231 family protein</fullName>
    </submittedName>
</protein>
<dbReference type="RefSeq" id="WP_155114269.1">
    <property type="nucleotide sequence ID" value="NZ_WMIB01000041.1"/>
</dbReference>
<dbReference type="AlphaFoldDB" id="A0A7X2S8R4"/>
<dbReference type="Pfam" id="PF11553">
    <property type="entry name" value="DUF3231"/>
    <property type="match status" value="2"/>
</dbReference>
<proteinExistence type="predicted"/>
<dbReference type="InterPro" id="IPR012347">
    <property type="entry name" value="Ferritin-like"/>
</dbReference>
<dbReference type="Gene3D" id="1.20.1260.10">
    <property type="match status" value="2"/>
</dbReference>
<dbReference type="Proteomes" id="UP000434639">
    <property type="component" value="Unassembled WGS sequence"/>
</dbReference>
<comment type="caution">
    <text evidence="1">The sequence shown here is derived from an EMBL/GenBank/DDBJ whole genome shotgun (WGS) entry which is preliminary data.</text>
</comment>